<dbReference type="RefSeq" id="WP_250918936.1">
    <property type="nucleotide sequence ID" value="NZ_JAMQAW010000008.1"/>
</dbReference>
<reference evidence="2" key="1">
    <citation type="submission" date="2022-06" db="EMBL/GenBank/DDBJ databases">
        <title>Genome public.</title>
        <authorList>
            <person name="Sun Q."/>
        </authorList>
    </citation>
    <scope>NUCLEOTIDE SEQUENCE</scope>
    <source>
        <strain evidence="2">CWNU-1</strain>
    </source>
</reference>
<gene>
    <name evidence="2" type="ORF">NBG84_09810</name>
</gene>
<evidence type="ECO:0000313" key="2">
    <source>
        <dbReference type="EMBL" id="MCM2388587.1"/>
    </source>
</evidence>
<organism evidence="2 3">
    <name type="scientific">Streptomyces albipurpureus</name>
    <dbReference type="NCBI Taxonomy" id="2897419"/>
    <lineage>
        <taxon>Bacteria</taxon>
        <taxon>Bacillati</taxon>
        <taxon>Actinomycetota</taxon>
        <taxon>Actinomycetes</taxon>
        <taxon>Kitasatosporales</taxon>
        <taxon>Streptomycetaceae</taxon>
        <taxon>Streptomyces</taxon>
    </lineage>
</organism>
<protein>
    <recommendedName>
        <fullName evidence="4">DNA primase/polymerase bifunctional N-terminal domain-containing protein</fullName>
    </recommendedName>
</protein>
<evidence type="ECO:0008006" key="4">
    <source>
        <dbReference type="Google" id="ProtNLM"/>
    </source>
</evidence>
<dbReference type="EMBL" id="JAMQAW010000008">
    <property type="protein sequence ID" value="MCM2388587.1"/>
    <property type="molecule type" value="Genomic_DNA"/>
</dbReference>
<comment type="caution">
    <text evidence="2">The sequence shown here is derived from an EMBL/GenBank/DDBJ whole genome shotgun (WGS) entry which is preliminary data.</text>
</comment>
<feature type="region of interest" description="Disordered" evidence="1">
    <location>
        <begin position="1"/>
        <end position="63"/>
    </location>
</feature>
<accession>A0ABT0UIX6</accession>
<sequence>MSEEQGPQPGEPSIRSALLRAAGTHGESEPPKSHGCLPALEDAQYRAQEAERQDQQCSPYGARQEVPAVTNDLTTGAERRLAVAHWLLAAAAEPSRARFEWATYGVALLRCGGLFTAVRIPGALVRAAADTEEPEALAEFLAEALHGGPVFHDPRSRQYYVLTPASTARRWSLQDADCLGSNTFLGVPATDRVEPDLSYGAYWVVPMDSPGVLCAGQDAANLADFARVMVAKRQEEEDGCPRAEGEGRD</sequence>
<proteinExistence type="predicted"/>
<dbReference type="Proteomes" id="UP001431429">
    <property type="component" value="Unassembled WGS sequence"/>
</dbReference>
<keyword evidence="3" id="KW-1185">Reference proteome</keyword>
<evidence type="ECO:0000256" key="1">
    <source>
        <dbReference type="SAM" id="MobiDB-lite"/>
    </source>
</evidence>
<evidence type="ECO:0000313" key="3">
    <source>
        <dbReference type="Proteomes" id="UP001431429"/>
    </source>
</evidence>
<name>A0ABT0UIX6_9ACTN</name>